<dbReference type="Gene3D" id="3.30.40.10">
    <property type="entry name" value="Zinc/RING finger domain, C3HC4 (zinc finger)"/>
    <property type="match status" value="1"/>
</dbReference>
<feature type="region of interest" description="Disordered" evidence="2">
    <location>
        <begin position="1"/>
        <end position="63"/>
    </location>
</feature>
<dbReference type="InterPro" id="IPR001841">
    <property type="entry name" value="Znf_RING"/>
</dbReference>
<protein>
    <recommendedName>
        <fullName evidence="3">RING-type domain-containing protein</fullName>
    </recommendedName>
</protein>
<dbReference type="EMBL" id="JAIWQS010000010">
    <property type="protein sequence ID" value="KAJ8753196.1"/>
    <property type="molecule type" value="Genomic_DNA"/>
</dbReference>
<dbReference type="PROSITE" id="PS50089">
    <property type="entry name" value="ZF_RING_2"/>
    <property type="match status" value="1"/>
</dbReference>
<dbReference type="PANTHER" id="PTHR31150:SF6">
    <property type="entry name" value="ZINC ION BINDING PROTEIN"/>
    <property type="match status" value="1"/>
</dbReference>
<evidence type="ECO:0000259" key="3">
    <source>
        <dbReference type="PROSITE" id="PS50089"/>
    </source>
</evidence>
<proteinExistence type="predicted"/>
<reference evidence="4 5" key="1">
    <citation type="submission" date="2021-09" db="EMBL/GenBank/DDBJ databases">
        <title>Genomic insights and catalytic innovation underlie evolution of tropane alkaloids biosynthesis.</title>
        <authorList>
            <person name="Wang Y.-J."/>
            <person name="Tian T."/>
            <person name="Huang J.-P."/>
            <person name="Huang S.-X."/>
        </authorList>
    </citation>
    <scope>NUCLEOTIDE SEQUENCE [LARGE SCALE GENOMIC DNA]</scope>
    <source>
        <strain evidence="4">KIB-2018</strain>
        <tissue evidence="4">Leaf</tissue>
    </source>
</reference>
<evidence type="ECO:0000256" key="2">
    <source>
        <dbReference type="SAM" id="MobiDB-lite"/>
    </source>
</evidence>
<feature type="domain" description="RING-type" evidence="3">
    <location>
        <begin position="175"/>
        <end position="232"/>
    </location>
</feature>
<feature type="region of interest" description="Disordered" evidence="2">
    <location>
        <begin position="91"/>
        <end position="124"/>
    </location>
</feature>
<feature type="compositionally biased region" description="Polar residues" evidence="2">
    <location>
        <begin position="19"/>
        <end position="37"/>
    </location>
</feature>
<sequence>MGKRRRSSARNSSTNHNNKTTATPSSSDNMPCSSGTELLSREKSSRLTELKPPSPGMDVSDGTAKLLNVHSPLSHQHYNLSRSMFLKRSRHHYSHQYSRRNSGNHGNASSSHEKTGPSNSERLPFKLTRLPLKQLVSDSGCQIENREKPFNRAERIRFGSSVVDAVSSDAVKMICGICQKMLRRKPYFLGESLSSGEHSVVAVLVCGHIYHADCLEQKTSVEHICDPPCPSCLNLLSPTETSAAQQ</sequence>
<keyword evidence="1" id="KW-0862">Zinc</keyword>
<keyword evidence="5" id="KW-1185">Reference proteome</keyword>
<feature type="compositionally biased region" description="Low complexity" evidence="2">
    <location>
        <begin position="99"/>
        <end position="110"/>
    </location>
</feature>
<evidence type="ECO:0000313" key="4">
    <source>
        <dbReference type="EMBL" id="KAJ8753196.1"/>
    </source>
</evidence>
<dbReference type="GO" id="GO:0008270">
    <property type="term" value="F:zinc ion binding"/>
    <property type="evidence" value="ECO:0007669"/>
    <property type="project" value="UniProtKB-KW"/>
</dbReference>
<dbReference type="AlphaFoldDB" id="A0AAV8SMG0"/>
<evidence type="ECO:0000256" key="1">
    <source>
        <dbReference type="PROSITE-ProRule" id="PRU00175"/>
    </source>
</evidence>
<organism evidence="4 5">
    <name type="scientific">Erythroxylum novogranatense</name>
    <dbReference type="NCBI Taxonomy" id="1862640"/>
    <lineage>
        <taxon>Eukaryota</taxon>
        <taxon>Viridiplantae</taxon>
        <taxon>Streptophyta</taxon>
        <taxon>Embryophyta</taxon>
        <taxon>Tracheophyta</taxon>
        <taxon>Spermatophyta</taxon>
        <taxon>Magnoliopsida</taxon>
        <taxon>eudicotyledons</taxon>
        <taxon>Gunneridae</taxon>
        <taxon>Pentapetalae</taxon>
        <taxon>rosids</taxon>
        <taxon>fabids</taxon>
        <taxon>Malpighiales</taxon>
        <taxon>Erythroxylaceae</taxon>
        <taxon>Erythroxylum</taxon>
    </lineage>
</organism>
<feature type="compositionally biased region" description="Low complexity" evidence="2">
    <location>
        <begin position="9"/>
        <end position="18"/>
    </location>
</feature>
<accession>A0AAV8SMG0</accession>
<dbReference type="Proteomes" id="UP001159364">
    <property type="component" value="Linkage Group LG10"/>
</dbReference>
<evidence type="ECO:0000313" key="5">
    <source>
        <dbReference type="Proteomes" id="UP001159364"/>
    </source>
</evidence>
<dbReference type="PANTHER" id="PTHR31150">
    <property type="entry name" value="EXPRESSED PROTEIN"/>
    <property type="match status" value="1"/>
</dbReference>
<dbReference type="SMART" id="SM00184">
    <property type="entry name" value="RING"/>
    <property type="match status" value="1"/>
</dbReference>
<comment type="caution">
    <text evidence="4">The sequence shown here is derived from an EMBL/GenBank/DDBJ whole genome shotgun (WGS) entry which is preliminary data.</text>
</comment>
<gene>
    <name evidence="4" type="ORF">K2173_017785</name>
</gene>
<dbReference type="InterPro" id="IPR013083">
    <property type="entry name" value="Znf_RING/FYVE/PHD"/>
</dbReference>
<keyword evidence="1" id="KW-0479">Metal-binding</keyword>
<keyword evidence="1" id="KW-0863">Zinc-finger</keyword>
<name>A0AAV8SMG0_9ROSI</name>
<dbReference type="SUPFAM" id="SSF57850">
    <property type="entry name" value="RING/U-box"/>
    <property type="match status" value="1"/>
</dbReference>
<feature type="compositionally biased region" description="Basic and acidic residues" evidence="2">
    <location>
        <begin position="39"/>
        <end position="49"/>
    </location>
</feature>